<dbReference type="Proteomes" id="UP000182584">
    <property type="component" value="Unassembled WGS sequence"/>
</dbReference>
<sequence>METVVLLSQQKPDDHIEIEINLDEIDATSAETKATYKEIEEWVHKHYGFHVTNLNIAQVKQKHGIIERENYNKPKSENSRQPGCAEEKVKAIEEALKFFQMI</sequence>
<accession>A0A1H9VMF2</accession>
<gene>
    <name evidence="1" type="ORF">SAMN04487884_12411</name>
</gene>
<evidence type="ECO:0000313" key="2">
    <source>
        <dbReference type="Proteomes" id="UP000182584"/>
    </source>
</evidence>
<dbReference type="OrthoDB" id="9781670at2"/>
<dbReference type="AlphaFoldDB" id="A0A1H9VMF2"/>
<dbReference type="GO" id="GO:0008168">
    <property type="term" value="F:methyltransferase activity"/>
    <property type="evidence" value="ECO:0007669"/>
    <property type="project" value="UniProtKB-KW"/>
</dbReference>
<dbReference type="EMBL" id="FOGJ01000024">
    <property type="protein sequence ID" value="SES22885.1"/>
    <property type="molecule type" value="Genomic_DNA"/>
</dbReference>
<name>A0A1H9VMF2_BUTFI</name>
<reference evidence="1 2" key="1">
    <citation type="submission" date="2016-10" db="EMBL/GenBank/DDBJ databases">
        <authorList>
            <person name="de Groot N.N."/>
        </authorList>
    </citation>
    <scope>NUCLEOTIDE SEQUENCE [LARGE SCALE GENOMIC DNA]</scope>
    <source>
        <strain evidence="1 2">AR40</strain>
    </source>
</reference>
<keyword evidence="1" id="KW-0808">Transferase</keyword>
<proteinExistence type="predicted"/>
<dbReference type="GO" id="GO:0032259">
    <property type="term" value="P:methylation"/>
    <property type="evidence" value="ECO:0007669"/>
    <property type="project" value="UniProtKB-KW"/>
</dbReference>
<keyword evidence="1" id="KW-0489">Methyltransferase</keyword>
<dbReference type="eggNOG" id="COG2265">
    <property type="taxonomic scope" value="Bacteria"/>
</dbReference>
<evidence type="ECO:0000313" key="1">
    <source>
        <dbReference type="EMBL" id="SES22885.1"/>
    </source>
</evidence>
<protein>
    <submittedName>
        <fullName evidence="1">23S rRNA (Uracil1939-C5)-methyltransferase</fullName>
    </submittedName>
</protein>
<organism evidence="1 2">
    <name type="scientific">Butyrivibrio fibrisolvens</name>
    <dbReference type="NCBI Taxonomy" id="831"/>
    <lineage>
        <taxon>Bacteria</taxon>
        <taxon>Bacillati</taxon>
        <taxon>Bacillota</taxon>
        <taxon>Clostridia</taxon>
        <taxon>Lachnospirales</taxon>
        <taxon>Lachnospiraceae</taxon>
        <taxon>Butyrivibrio</taxon>
    </lineage>
</organism>